<feature type="chain" id="PRO_5038470425" description="PsbP C-terminal domain-containing protein" evidence="1">
    <location>
        <begin position="30"/>
        <end position="194"/>
    </location>
</feature>
<name>A0A9D2NC81_9FIRM</name>
<dbReference type="EMBL" id="DWWS01000008">
    <property type="protein sequence ID" value="HJC22383.1"/>
    <property type="molecule type" value="Genomic_DNA"/>
</dbReference>
<protein>
    <recommendedName>
        <fullName evidence="4">PsbP C-terminal domain-containing protein</fullName>
    </recommendedName>
</protein>
<gene>
    <name evidence="2" type="ORF">H9761_01600</name>
</gene>
<dbReference type="AlphaFoldDB" id="A0A9D2NC81"/>
<reference evidence="2" key="1">
    <citation type="journal article" date="2021" name="PeerJ">
        <title>Extensive microbial diversity within the chicken gut microbiome revealed by metagenomics and culture.</title>
        <authorList>
            <person name="Gilroy R."/>
            <person name="Ravi A."/>
            <person name="Getino M."/>
            <person name="Pursley I."/>
            <person name="Horton D.L."/>
            <person name="Alikhan N.F."/>
            <person name="Baker D."/>
            <person name="Gharbi K."/>
            <person name="Hall N."/>
            <person name="Watson M."/>
            <person name="Adriaenssens E.M."/>
            <person name="Foster-Nyarko E."/>
            <person name="Jarju S."/>
            <person name="Secka A."/>
            <person name="Antonio M."/>
            <person name="Oren A."/>
            <person name="Chaudhuri R.R."/>
            <person name="La Ragione R."/>
            <person name="Hildebrand F."/>
            <person name="Pallen M.J."/>
        </authorList>
    </citation>
    <scope>NUCLEOTIDE SEQUENCE</scope>
    <source>
        <strain evidence="2">USAMLcec2-132</strain>
    </source>
</reference>
<proteinExistence type="predicted"/>
<evidence type="ECO:0008006" key="4">
    <source>
        <dbReference type="Google" id="ProtNLM"/>
    </source>
</evidence>
<sequence length="194" mass="20909">MNRIRYGTACLLAVWLLAVLSGCARQASANASAGTGATADGVEIVSRDFSHSGYMDSIAFLLPSGWSYESYEKMEAGENMDPYEWGFEICLDGEEEPSLLLFGSRQAGDDRFDPEGLSAETVQTGAGLTGSRYTRQITLENGELREEYYVLFDDVAGSGAVYQVYASLTPEEYADCRTSLDALVAGVSIAAAEK</sequence>
<evidence type="ECO:0000313" key="2">
    <source>
        <dbReference type="EMBL" id="HJC22383.1"/>
    </source>
</evidence>
<accession>A0A9D2NC81</accession>
<dbReference type="Proteomes" id="UP000823891">
    <property type="component" value="Unassembled WGS sequence"/>
</dbReference>
<reference evidence="2" key="2">
    <citation type="submission" date="2021-04" db="EMBL/GenBank/DDBJ databases">
        <authorList>
            <person name="Gilroy R."/>
        </authorList>
    </citation>
    <scope>NUCLEOTIDE SEQUENCE</scope>
    <source>
        <strain evidence="2">USAMLcec2-132</strain>
    </source>
</reference>
<feature type="signal peptide" evidence="1">
    <location>
        <begin position="1"/>
        <end position="29"/>
    </location>
</feature>
<comment type="caution">
    <text evidence="2">The sequence shown here is derived from an EMBL/GenBank/DDBJ whole genome shotgun (WGS) entry which is preliminary data.</text>
</comment>
<keyword evidence="1" id="KW-0732">Signal</keyword>
<organism evidence="2 3">
    <name type="scientific">Candidatus Eisenbergiella merdavium</name>
    <dbReference type="NCBI Taxonomy" id="2838551"/>
    <lineage>
        <taxon>Bacteria</taxon>
        <taxon>Bacillati</taxon>
        <taxon>Bacillota</taxon>
        <taxon>Clostridia</taxon>
        <taxon>Lachnospirales</taxon>
        <taxon>Lachnospiraceae</taxon>
        <taxon>Eisenbergiella</taxon>
    </lineage>
</organism>
<evidence type="ECO:0000313" key="3">
    <source>
        <dbReference type="Proteomes" id="UP000823891"/>
    </source>
</evidence>
<dbReference type="PROSITE" id="PS51257">
    <property type="entry name" value="PROKAR_LIPOPROTEIN"/>
    <property type="match status" value="1"/>
</dbReference>
<evidence type="ECO:0000256" key="1">
    <source>
        <dbReference type="SAM" id="SignalP"/>
    </source>
</evidence>